<dbReference type="SFLD" id="SFLDS00005">
    <property type="entry name" value="Isoprenoid_Synthase_Type_I"/>
    <property type="match status" value="1"/>
</dbReference>
<sequence>MNSPAHSLAPETALSAQEQRYVEAVERVLLDHTTRQRLLLTEVSLDALPLIDAIEDLCRGGKRLRALFAYWGWRCAGGDPEAPEIVRAGAAIELFQAAALIHDDIIDHSDTRRGRPSVHRRFQGAHEAEGWRGSAAGFGEMAGIIAGDLCLSFSEAVFASIGTQPAASGKARRIFDTMRTEVMAGQYLDGLSEAIGGEDPEVALERASTVIRFKSAKYSCEHPLAIGAALAGAAEPLLSQLRGFGLPLGEAFQLRDDVLGVFGEPERTGKPAGDDLREGKRTVLIALTEQRGGPDDAALLDEALGDPELDAAGIERLREVIRATGALTELEGIIDATERQVRAALRRIEADPESKRALEVMASRALHRAS</sequence>
<proteinExistence type="inferred from homology"/>
<dbReference type="SUPFAM" id="SSF48576">
    <property type="entry name" value="Terpenoid synthases"/>
    <property type="match status" value="1"/>
</dbReference>
<dbReference type="EMBL" id="JANAFB010000027">
    <property type="protein sequence ID" value="MCP3426474.1"/>
    <property type="molecule type" value="Genomic_DNA"/>
</dbReference>
<keyword evidence="3 6" id="KW-0808">Transferase</keyword>
<dbReference type="RefSeq" id="WP_254167192.1">
    <property type="nucleotide sequence ID" value="NZ_JANAFB010000027.1"/>
</dbReference>
<evidence type="ECO:0000313" key="7">
    <source>
        <dbReference type="EMBL" id="MCP3426474.1"/>
    </source>
</evidence>
<dbReference type="CDD" id="cd00685">
    <property type="entry name" value="Trans_IPPS_HT"/>
    <property type="match status" value="1"/>
</dbReference>
<dbReference type="GO" id="GO:0008299">
    <property type="term" value="P:isoprenoid biosynthetic process"/>
    <property type="evidence" value="ECO:0007669"/>
    <property type="project" value="InterPro"/>
</dbReference>
<comment type="similarity">
    <text evidence="2 6">Belongs to the FPP/GGPP synthase family.</text>
</comment>
<gene>
    <name evidence="7" type="ORF">NBM05_10800</name>
</gene>
<keyword evidence="4" id="KW-0479">Metal-binding</keyword>
<evidence type="ECO:0000256" key="2">
    <source>
        <dbReference type="ARBA" id="ARBA00006706"/>
    </source>
</evidence>
<dbReference type="GO" id="GO:0046872">
    <property type="term" value="F:metal ion binding"/>
    <property type="evidence" value="ECO:0007669"/>
    <property type="project" value="UniProtKB-KW"/>
</dbReference>
<evidence type="ECO:0000256" key="1">
    <source>
        <dbReference type="ARBA" id="ARBA00001946"/>
    </source>
</evidence>
<dbReference type="InterPro" id="IPR008949">
    <property type="entry name" value="Isoprenoid_synthase_dom_sf"/>
</dbReference>
<accession>A0A9X2KJ41</accession>
<dbReference type="InterPro" id="IPR033749">
    <property type="entry name" value="Polyprenyl_synt_CS"/>
</dbReference>
<dbReference type="Gene3D" id="1.10.600.10">
    <property type="entry name" value="Farnesyl Diphosphate Synthase"/>
    <property type="match status" value="1"/>
</dbReference>
<organism evidence="7 8">
    <name type="scientific">Rothia santali</name>
    <dbReference type="NCBI Taxonomy" id="2949643"/>
    <lineage>
        <taxon>Bacteria</taxon>
        <taxon>Bacillati</taxon>
        <taxon>Actinomycetota</taxon>
        <taxon>Actinomycetes</taxon>
        <taxon>Micrococcales</taxon>
        <taxon>Micrococcaceae</taxon>
        <taxon>Rothia</taxon>
    </lineage>
</organism>
<dbReference type="InterPro" id="IPR000092">
    <property type="entry name" value="Polyprenyl_synt"/>
</dbReference>
<evidence type="ECO:0000256" key="3">
    <source>
        <dbReference type="ARBA" id="ARBA00022679"/>
    </source>
</evidence>
<dbReference type="PROSITE" id="PS00444">
    <property type="entry name" value="POLYPRENYL_SYNTHASE_2"/>
    <property type="match status" value="1"/>
</dbReference>
<dbReference type="Proteomes" id="UP001139502">
    <property type="component" value="Unassembled WGS sequence"/>
</dbReference>
<comment type="caution">
    <text evidence="7">The sequence shown here is derived from an EMBL/GenBank/DDBJ whole genome shotgun (WGS) entry which is preliminary data.</text>
</comment>
<dbReference type="AlphaFoldDB" id="A0A9X2KJ41"/>
<dbReference type="PROSITE" id="PS00723">
    <property type="entry name" value="POLYPRENYL_SYNTHASE_1"/>
    <property type="match status" value="1"/>
</dbReference>
<keyword evidence="8" id="KW-1185">Reference proteome</keyword>
<dbReference type="PANTHER" id="PTHR12001">
    <property type="entry name" value="GERANYLGERANYL PYROPHOSPHATE SYNTHASE"/>
    <property type="match status" value="1"/>
</dbReference>
<comment type="cofactor">
    <cofactor evidence="1">
        <name>Mg(2+)</name>
        <dbReference type="ChEBI" id="CHEBI:18420"/>
    </cofactor>
</comment>
<dbReference type="PANTHER" id="PTHR12001:SF85">
    <property type="entry name" value="SHORT CHAIN ISOPRENYL DIPHOSPHATE SYNTHASE"/>
    <property type="match status" value="1"/>
</dbReference>
<reference evidence="7" key="1">
    <citation type="submission" date="2022-06" db="EMBL/GenBank/DDBJ databases">
        <title>Rothia sp. isolated from sandalwood seedling.</title>
        <authorList>
            <person name="Tuikhar N."/>
            <person name="Kirdat K."/>
            <person name="Thorat V."/>
            <person name="Swetha P."/>
            <person name="Padma S."/>
            <person name="Sundararaj R."/>
            <person name="Yadav A."/>
        </authorList>
    </citation>
    <scope>NUCLEOTIDE SEQUENCE</scope>
    <source>
        <strain evidence="7">AR01</strain>
    </source>
</reference>
<evidence type="ECO:0000256" key="5">
    <source>
        <dbReference type="ARBA" id="ARBA00022842"/>
    </source>
</evidence>
<evidence type="ECO:0000313" key="8">
    <source>
        <dbReference type="Proteomes" id="UP001139502"/>
    </source>
</evidence>
<name>A0A9X2KJ41_9MICC</name>
<dbReference type="GO" id="GO:0004659">
    <property type="term" value="F:prenyltransferase activity"/>
    <property type="evidence" value="ECO:0007669"/>
    <property type="project" value="InterPro"/>
</dbReference>
<evidence type="ECO:0000256" key="4">
    <source>
        <dbReference type="ARBA" id="ARBA00022723"/>
    </source>
</evidence>
<evidence type="ECO:0000256" key="6">
    <source>
        <dbReference type="RuleBase" id="RU004466"/>
    </source>
</evidence>
<protein>
    <submittedName>
        <fullName evidence="7">Polyprenyl synthetase family protein</fullName>
    </submittedName>
</protein>
<dbReference type="Pfam" id="PF00348">
    <property type="entry name" value="polyprenyl_synt"/>
    <property type="match status" value="1"/>
</dbReference>
<keyword evidence="5" id="KW-0460">Magnesium</keyword>